<comment type="caution">
    <text evidence="9">The sequence shown here is derived from an EMBL/GenBank/DDBJ whole genome shotgun (WGS) entry which is preliminary data.</text>
</comment>
<organism evidence="9 10">
    <name type="scientific">Candidatus Borkfalkia faecipullorum</name>
    <dbReference type="NCBI Taxonomy" id="2838510"/>
    <lineage>
        <taxon>Bacteria</taxon>
        <taxon>Bacillati</taxon>
        <taxon>Bacillota</taxon>
        <taxon>Clostridia</taxon>
        <taxon>Christensenellales</taxon>
        <taxon>Christensenellaceae</taxon>
        <taxon>Candidatus Borkfalkia</taxon>
    </lineage>
</organism>
<evidence type="ECO:0000256" key="4">
    <source>
        <dbReference type="ARBA" id="ARBA00022692"/>
    </source>
</evidence>
<comment type="similarity">
    <text evidence="2">Belongs to the ZIP transporter (TC 2.A.5) family.</text>
</comment>
<evidence type="ECO:0000256" key="5">
    <source>
        <dbReference type="ARBA" id="ARBA00022833"/>
    </source>
</evidence>
<feature type="transmembrane region" description="Helical" evidence="8">
    <location>
        <begin position="210"/>
        <end position="230"/>
    </location>
</feature>
<keyword evidence="5" id="KW-0862">Zinc</keyword>
<feature type="transmembrane region" description="Helical" evidence="8">
    <location>
        <begin position="39"/>
        <end position="58"/>
    </location>
</feature>
<gene>
    <name evidence="9" type="ORF">H9741_04495</name>
</gene>
<accession>A0A9D2AG64</accession>
<dbReference type="GO" id="GO:0005385">
    <property type="term" value="F:zinc ion transmembrane transporter activity"/>
    <property type="evidence" value="ECO:0007669"/>
    <property type="project" value="TreeGrafter"/>
</dbReference>
<dbReference type="PANTHER" id="PTHR11040">
    <property type="entry name" value="ZINC/IRON TRANSPORTER"/>
    <property type="match status" value="1"/>
</dbReference>
<dbReference type="AlphaFoldDB" id="A0A9D2AG64"/>
<keyword evidence="3" id="KW-1003">Cell membrane</keyword>
<dbReference type="Pfam" id="PF02535">
    <property type="entry name" value="Zip"/>
    <property type="match status" value="1"/>
</dbReference>
<dbReference type="PANTHER" id="PTHR11040:SF211">
    <property type="entry name" value="ZINC TRANSPORTER ZIP11"/>
    <property type="match status" value="1"/>
</dbReference>
<dbReference type="Proteomes" id="UP000824204">
    <property type="component" value="Unassembled WGS sequence"/>
</dbReference>
<keyword evidence="6 8" id="KW-1133">Transmembrane helix</keyword>
<feature type="transmembrane region" description="Helical" evidence="8">
    <location>
        <begin position="242"/>
        <end position="261"/>
    </location>
</feature>
<keyword evidence="4 8" id="KW-0812">Transmembrane</keyword>
<dbReference type="GO" id="GO:0005886">
    <property type="term" value="C:plasma membrane"/>
    <property type="evidence" value="ECO:0007669"/>
    <property type="project" value="UniProtKB-SubCell"/>
</dbReference>
<comment type="subcellular location">
    <subcellularLocation>
        <location evidence="1">Cell membrane</location>
        <topology evidence="1">Multi-pass membrane protein</topology>
    </subcellularLocation>
</comment>
<evidence type="ECO:0000256" key="2">
    <source>
        <dbReference type="ARBA" id="ARBA00006939"/>
    </source>
</evidence>
<evidence type="ECO:0000313" key="10">
    <source>
        <dbReference type="Proteomes" id="UP000824204"/>
    </source>
</evidence>
<feature type="transmembrane region" description="Helical" evidence="8">
    <location>
        <begin position="70"/>
        <end position="89"/>
    </location>
</feature>
<evidence type="ECO:0000256" key="8">
    <source>
        <dbReference type="SAM" id="Phobius"/>
    </source>
</evidence>
<evidence type="ECO:0000256" key="1">
    <source>
        <dbReference type="ARBA" id="ARBA00004651"/>
    </source>
</evidence>
<evidence type="ECO:0000256" key="6">
    <source>
        <dbReference type="ARBA" id="ARBA00022989"/>
    </source>
</evidence>
<sequence>MGNTAMTVLGFSVIFLATTLGSAVVWFFKKDISQKVNTLFLGFASGIMVAASVWSLLIPALEGAGSWKKFSFVPAVCGFLLGGAFLVLLDHVLPHVHQGTQEEEGPRVALSKPVKMFLAVTLHNIPEGLAVGFAFGGAAAAGESGAFVSALALAVGLAIQNFPEGVAVSLPMKGLTGSRGKAFLYGTASGAVEPVFAVVGYFLAAALTALQPWFLSFAAGAMIFVVAEDLIPESHIAEHPHLGTWGVMFGFAVMMVLDVALG</sequence>
<protein>
    <submittedName>
        <fullName evidence="9">ZIP family metal transporter</fullName>
    </submittedName>
</protein>
<evidence type="ECO:0000313" key="9">
    <source>
        <dbReference type="EMBL" id="HIX07705.1"/>
    </source>
</evidence>
<evidence type="ECO:0000256" key="7">
    <source>
        <dbReference type="ARBA" id="ARBA00023136"/>
    </source>
</evidence>
<feature type="transmembrane region" description="Helical" evidence="8">
    <location>
        <begin position="6"/>
        <end position="27"/>
    </location>
</feature>
<keyword evidence="7 8" id="KW-0472">Membrane</keyword>
<evidence type="ECO:0000256" key="3">
    <source>
        <dbReference type="ARBA" id="ARBA00022475"/>
    </source>
</evidence>
<name>A0A9D2AG64_9FIRM</name>
<proteinExistence type="inferred from homology"/>
<dbReference type="EMBL" id="DXFX01000056">
    <property type="protein sequence ID" value="HIX07705.1"/>
    <property type="molecule type" value="Genomic_DNA"/>
</dbReference>
<dbReference type="InterPro" id="IPR003689">
    <property type="entry name" value="ZIP"/>
</dbReference>
<reference evidence="9" key="1">
    <citation type="journal article" date="2021" name="PeerJ">
        <title>Extensive microbial diversity within the chicken gut microbiome revealed by metagenomics and culture.</title>
        <authorList>
            <person name="Gilroy R."/>
            <person name="Ravi A."/>
            <person name="Getino M."/>
            <person name="Pursley I."/>
            <person name="Horton D.L."/>
            <person name="Alikhan N.F."/>
            <person name="Baker D."/>
            <person name="Gharbi K."/>
            <person name="Hall N."/>
            <person name="Watson M."/>
            <person name="Adriaenssens E.M."/>
            <person name="Foster-Nyarko E."/>
            <person name="Jarju S."/>
            <person name="Secka A."/>
            <person name="Antonio M."/>
            <person name="Oren A."/>
            <person name="Chaudhuri R.R."/>
            <person name="La Ragione R."/>
            <person name="Hildebrand F."/>
            <person name="Pallen M.J."/>
        </authorList>
    </citation>
    <scope>NUCLEOTIDE SEQUENCE</scope>
    <source>
        <strain evidence="9">811</strain>
    </source>
</reference>
<feature type="transmembrane region" description="Helical" evidence="8">
    <location>
        <begin position="182"/>
        <end position="204"/>
    </location>
</feature>
<reference evidence="9" key="2">
    <citation type="submission" date="2021-04" db="EMBL/GenBank/DDBJ databases">
        <authorList>
            <person name="Gilroy R."/>
        </authorList>
    </citation>
    <scope>NUCLEOTIDE SEQUENCE</scope>
    <source>
        <strain evidence="9">811</strain>
    </source>
</reference>